<feature type="region of interest" description="Disordered" evidence="1">
    <location>
        <begin position="445"/>
        <end position="466"/>
    </location>
</feature>
<keyword evidence="2" id="KW-1133">Transmembrane helix</keyword>
<proteinExistence type="predicted"/>
<dbReference type="EMBL" id="CAJNOV010001886">
    <property type="protein sequence ID" value="CAF1082569.1"/>
    <property type="molecule type" value="Genomic_DNA"/>
</dbReference>
<feature type="compositionally biased region" description="Acidic residues" evidence="1">
    <location>
        <begin position="456"/>
        <end position="466"/>
    </location>
</feature>
<feature type="region of interest" description="Disordered" evidence="1">
    <location>
        <begin position="1"/>
        <end position="26"/>
    </location>
</feature>
<dbReference type="Proteomes" id="UP000663855">
    <property type="component" value="Unassembled WGS sequence"/>
</dbReference>
<gene>
    <name evidence="3" type="ORF">CJN711_LOCUS6273</name>
</gene>
<feature type="compositionally biased region" description="Polar residues" evidence="1">
    <location>
        <begin position="191"/>
        <end position="200"/>
    </location>
</feature>
<evidence type="ECO:0000313" key="4">
    <source>
        <dbReference type="Proteomes" id="UP000663855"/>
    </source>
</evidence>
<reference evidence="3" key="1">
    <citation type="submission" date="2021-02" db="EMBL/GenBank/DDBJ databases">
        <authorList>
            <person name="Nowell W R."/>
        </authorList>
    </citation>
    <scope>NUCLEOTIDE SEQUENCE</scope>
</reference>
<evidence type="ECO:0000256" key="2">
    <source>
        <dbReference type="SAM" id="Phobius"/>
    </source>
</evidence>
<sequence>MVSKKIATEKKGGAQQKQRAEEKSEQMVLIRDEASQTLMIVDTGMQITWYDDSDEQIIGPILAIENITKPNTEEQQPLHSTITIGDNNIPHSQLHDDESRDSHSSAVHIMEDEETQENSSLVPTSDNSNNTGMQITWYDDSDEQIIGPILAIGTKSECTKAMATIKKTLGITKENITKPNTEEQQPLHSTITIEDNNIPHSQLHDDESRDSHSSAVHIMEDEETQENSSLVPTSDNSNTQKSSCGEKRRSEELSTNANNRKKLSNASLSVSYPIFSAKEQECLALQGELDYYKQEWMRNNMFVLIFIICLITLTSHDFFLTARPKDRKVIQYLIEITNILSGNDKIVEDDIGETLTDIMSDLNMSEQQLQQCHGRSATVTARRIMKFKYPKPDQDLKIKKIEESILQAIIKYTKISNPADTASEASIRHAMSNYVAVQKFKNRLSQIPTPNQLPEEGNEDGEDNDN</sequence>
<name>A0A814MRL8_9BILA</name>
<keyword evidence="2" id="KW-0472">Membrane</keyword>
<feature type="compositionally biased region" description="Polar residues" evidence="1">
    <location>
        <begin position="226"/>
        <end position="243"/>
    </location>
</feature>
<organism evidence="3 4">
    <name type="scientific">Rotaria magnacalcarata</name>
    <dbReference type="NCBI Taxonomy" id="392030"/>
    <lineage>
        <taxon>Eukaryota</taxon>
        <taxon>Metazoa</taxon>
        <taxon>Spiralia</taxon>
        <taxon>Gnathifera</taxon>
        <taxon>Rotifera</taxon>
        <taxon>Eurotatoria</taxon>
        <taxon>Bdelloidea</taxon>
        <taxon>Philodinida</taxon>
        <taxon>Philodinidae</taxon>
        <taxon>Rotaria</taxon>
    </lineage>
</organism>
<feature type="compositionally biased region" description="Basic and acidic residues" evidence="1">
    <location>
        <begin position="93"/>
        <end position="103"/>
    </location>
</feature>
<comment type="caution">
    <text evidence="3">The sequence shown here is derived from an EMBL/GenBank/DDBJ whole genome shotgun (WGS) entry which is preliminary data.</text>
</comment>
<protein>
    <submittedName>
        <fullName evidence="3">Uncharacterized protein</fullName>
    </submittedName>
</protein>
<evidence type="ECO:0000256" key="1">
    <source>
        <dbReference type="SAM" id="MobiDB-lite"/>
    </source>
</evidence>
<feature type="region of interest" description="Disordered" evidence="1">
    <location>
        <begin position="86"/>
        <end position="105"/>
    </location>
</feature>
<evidence type="ECO:0000313" key="3">
    <source>
        <dbReference type="EMBL" id="CAF1082569.1"/>
    </source>
</evidence>
<keyword evidence="2" id="KW-0812">Transmembrane</keyword>
<dbReference type="AlphaFoldDB" id="A0A814MRL8"/>
<feature type="compositionally biased region" description="Basic and acidic residues" evidence="1">
    <location>
        <begin position="202"/>
        <end position="212"/>
    </location>
</feature>
<feature type="region of interest" description="Disordered" evidence="1">
    <location>
        <begin position="191"/>
        <end position="259"/>
    </location>
</feature>
<accession>A0A814MRL8</accession>
<feature type="transmembrane region" description="Helical" evidence="2">
    <location>
        <begin position="301"/>
        <end position="320"/>
    </location>
</feature>